<comment type="caution">
    <text evidence="8">The sequence shown here is derived from an EMBL/GenBank/DDBJ whole genome shotgun (WGS) entry which is preliminary data.</text>
</comment>
<evidence type="ECO:0000256" key="5">
    <source>
        <dbReference type="ARBA" id="ARBA00022989"/>
    </source>
</evidence>
<keyword evidence="5 7" id="KW-1133">Transmembrane helix</keyword>
<keyword evidence="4 7" id="KW-0812">Transmembrane</keyword>
<feature type="transmembrane region" description="Helical" evidence="7">
    <location>
        <begin position="44"/>
        <end position="62"/>
    </location>
</feature>
<dbReference type="InterPro" id="IPR002010">
    <property type="entry name" value="T3SS_IM_R"/>
</dbReference>
<dbReference type="OrthoDB" id="9153610at2"/>
<feature type="transmembrane region" description="Helical" evidence="7">
    <location>
        <begin position="133"/>
        <end position="156"/>
    </location>
</feature>
<dbReference type="AlphaFoldDB" id="A0A3N7HKW4"/>
<comment type="subcellular location">
    <subcellularLocation>
        <location evidence="1 7">Cell membrane</location>
        <topology evidence="1 7">Multi-pass membrane protein</topology>
    </subcellularLocation>
</comment>
<comment type="similarity">
    <text evidence="2 7">Belongs to the FliR/MopE/SpaR family.</text>
</comment>
<evidence type="ECO:0000256" key="4">
    <source>
        <dbReference type="ARBA" id="ARBA00022692"/>
    </source>
</evidence>
<evidence type="ECO:0000256" key="1">
    <source>
        <dbReference type="ARBA" id="ARBA00004651"/>
    </source>
</evidence>
<dbReference type="PANTHER" id="PTHR30065:SF1">
    <property type="entry name" value="SURFACE PRESENTATION OF ANTIGENS PROTEIN SPAR"/>
    <property type="match status" value="1"/>
</dbReference>
<evidence type="ECO:0000256" key="3">
    <source>
        <dbReference type="ARBA" id="ARBA00022475"/>
    </source>
</evidence>
<dbReference type="GO" id="GO:0005886">
    <property type="term" value="C:plasma membrane"/>
    <property type="evidence" value="ECO:0007669"/>
    <property type="project" value="UniProtKB-SubCell"/>
</dbReference>
<evidence type="ECO:0000313" key="8">
    <source>
        <dbReference type="EMBL" id="RQP22737.1"/>
    </source>
</evidence>
<keyword evidence="3 7" id="KW-1003">Cell membrane</keyword>
<keyword evidence="9" id="KW-1185">Reference proteome</keyword>
<dbReference type="Pfam" id="PF01311">
    <property type="entry name" value="Bac_export_1"/>
    <property type="match status" value="1"/>
</dbReference>
<dbReference type="RefSeq" id="WP_124542306.1">
    <property type="nucleotide sequence ID" value="NZ_QUSW01000006.1"/>
</dbReference>
<dbReference type="EMBL" id="QUSW01000006">
    <property type="protein sequence ID" value="RQP22737.1"/>
    <property type="molecule type" value="Genomic_DNA"/>
</dbReference>
<evidence type="ECO:0000256" key="7">
    <source>
        <dbReference type="RuleBase" id="RU362072"/>
    </source>
</evidence>
<evidence type="ECO:0000313" key="9">
    <source>
        <dbReference type="Proteomes" id="UP000267464"/>
    </source>
</evidence>
<proteinExistence type="inferred from homology"/>
<evidence type="ECO:0000256" key="6">
    <source>
        <dbReference type="ARBA" id="ARBA00023136"/>
    </source>
</evidence>
<reference evidence="8 9" key="2">
    <citation type="submission" date="2018-12" db="EMBL/GenBank/DDBJ databases">
        <title>Rhizobacter gummiphilus sp. nov., a rubber-degrading bacterium isolated from the soil of a botanical garden in Japan.</title>
        <authorList>
            <person name="Shunsuke S.S."/>
        </authorList>
    </citation>
    <scope>NUCLEOTIDE SEQUENCE [LARGE SCALE GENOMIC DNA]</scope>
    <source>
        <strain evidence="8 9">S-16</strain>
    </source>
</reference>
<organism evidence="8 9">
    <name type="scientific">Piscinibacter terrae</name>
    <dbReference type="NCBI Taxonomy" id="2496871"/>
    <lineage>
        <taxon>Bacteria</taxon>
        <taxon>Pseudomonadati</taxon>
        <taxon>Pseudomonadota</taxon>
        <taxon>Betaproteobacteria</taxon>
        <taxon>Burkholderiales</taxon>
        <taxon>Sphaerotilaceae</taxon>
        <taxon>Piscinibacter</taxon>
    </lineage>
</organism>
<gene>
    <name evidence="8" type="ORF">DZC73_20785</name>
</gene>
<accession>A0A3N7HKW4</accession>
<dbReference type="NCBIfam" id="TIGR01401">
    <property type="entry name" value="fliR_like_III"/>
    <property type="match status" value="1"/>
</dbReference>
<feature type="transmembrane region" description="Helical" evidence="7">
    <location>
        <begin position="20"/>
        <end position="38"/>
    </location>
</feature>
<dbReference type="InterPro" id="IPR006304">
    <property type="entry name" value="T3SS_SpaR/YscT"/>
</dbReference>
<feature type="transmembrane region" description="Helical" evidence="7">
    <location>
        <begin position="231"/>
        <end position="252"/>
    </location>
</feature>
<dbReference type="PANTHER" id="PTHR30065">
    <property type="entry name" value="FLAGELLAR BIOSYNTHETIC PROTEIN FLIR"/>
    <property type="match status" value="1"/>
</dbReference>
<protein>
    <submittedName>
        <fullName evidence="8">EscT/YscT/HrcT family type III secretion system export apparatus protein</fullName>
    </submittedName>
</protein>
<name>A0A3N7HKW4_9BURK</name>
<feature type="transmembrane region" description="Helical" evidence="7">
    <location>
        <begin position="193"/>
        <end position="211"/>
    </location>
</feature>
<keyword evidence="6 7" id="KW-0472">Membrane</keyword>
<reference evidence="8 9" key="1">
    <citation type="submission" date="2018-08" db="EMBL/GenBank/DDBJ databases">
        <authorList>
            <person name="Khan S.A."/>
            <person name="Jeon C.O."/>
            <person name="Chun B.H."/>
            <person name="Jeong S.E."/>
        </authorList>
    </citation>
    <scope>NUCLEOTIDE SEQUENCE [LARGE SCALE GENOMIC DNA]</scope>
    <source>
        <strain evidence="8 9">S-16</strain>
    </source>
</reference>
<dbReference type="Proteomes" id="UP000267464">
    <property type="component" value="Unassembled WGS sequence"/>
</dbReference>
<evidence type="ECO:0000256" key="2">
    <source>
        <dbReference type="ARBA" id="ARBA00009772"/>
    </source>
</evidence>
<dbReference type="GO" id="GO:0006605">
    <property type="term" value="P:protein targeting"/>
    <property type="evidence" value="ECO:0007669"/>
    <property type="project" value="UniProtKB-UniRule"/>
</dbReference>
<dbReference type="PRINTS" id="PR00953">
    <property type="entry name" value="TYPE3IMRPROT"/>
</dbReference>
<feature type="transmembrane region" description="Helical" evidence="7">
    <location>
        <begin position="83"/>
        <end position="100"/>
    </location>
</feature>
<sequence>MAEFDLVHIGMSFSDMLKTVALCGLRLYVVFMVLPAMSGDAVQGLVRNGTVVMFGLFIAAGLPPDGVASLPPMMWLSIAVKEAIVGLMLGFAASTVFWVAECVGALMDTQAGYNSVQLTNPLTGQQSTPVSELLVHLVIAVFFALGGMLVLIGALFDSFRIWPLMSPLPSMKGFSDVVFLTEVDTLMTMTVKFAAPVLLVLLLIDLGFGLVTRAADKLEPHSLAQPVKGAVTMLLLALLAGVFIAEVKQFLVPRDLLPRMEKLLPAK</sequence>